<evidence type="ECO:0000256" key="13">
    <source>
        <dbReference type="RuleBase" id="RU363109"/>
    </source>
</evidence>
<organism evidence="14 15">
    <name type="scientific">Datura stramonium</name>
    <name type="common">Jimsonweed</name>
    <name type="synonym">Common thornapple</name>
    <dbReference type="NCBI Taxonomy" id="4076"/>
    <lineage>
        <taxon>Eukaryota</taxon>
        <taxon>Viridiplantae</taxon>
        <taxon>Streptophyta</taxon>
        <taxon>Embryophyta</taxon>
        <taxon>Tracheophyta</taxon>
        <taxon>Spermatophyta</taxon>
        <taxon>Magnoliopsida</taxon>
        <taxon>eudicotyledons</taxon>
        <taxon>Gunneridae</taxon>
        <taxon>Pentapetalae</taxon>
        <taxon>asterids</taxon>
        <taxon>lamiids</taxon>
        <taxon>Solanales</taxon>
        <taxon>Solanaceae</taxon>
        <taxon>Solanoideae</taxon>
        <taxon>Datureae</taxon>
        <taxon>Datura</taxon>
    </lineage>
</organism>
<keyword evidence="12 13" id="KW-0456">Lyase</keyword>
<comment type="subcellular location">
    <subcellularLocation>
        <location evidence="13">Endoplasmic reticulum membrane</location>
        <topology evidence="13">Multi-pass membrane protein</topology>
    </subcellularLocation>
    <subcellularLocation>
        <location evidence="1">Membrane</location>
        <topology evidence="1">Multi-pass membrane protein</topology>
    </subcellularLocation>
</comment>
<keyword evidence="5 13" id="KW-0444">Lipid biosynthesis</keyword>
<comment type="pathway">
    <text evidence="2 13">Lipid metabolism; fatty acid biosynthesis.</text>
</comment>
<evidence type="ECO:0000256" key="11">
    <source>
        <dbReference type="ARBA" id="ARBA00023160"/>
    </source>
</evidence>
<keyword evidence="11 13" id="KW-0275">Fatty acid biosynthesis</keyword>
<dbReference type="EC" id="4.2.1.134" evidence="4 13"/>
<comment type="caution">
    <text evidence="14">The sequence shown here is derived from an EMBL/GenBank/DDBJ whole genome shotgun (WGS) entry which is preliminary data.</text>
</comment>
<evidence type="ECO:0000256" key="3">
    <source>
        <dbReference type="ARBA" id="ARBA00007811"/>
    </source>
</evidence>
<evidence type="ECO:0000256" key="8">
    <source>
        <dbReference type="ARBA" id="ARBA00022989"/>
    </source>
</evidence>
<evidence type="ECO:0000256" key="2">
    <source>
        <dbReference type="ARBA" id="ARBA00005194"/>
    </source>
</evidence>
<dbReference type="EMBL" id="JACEIK010002397">
    <property type="protein sequence ID" value="MCD9560914.1"/>
    <property type="molecule type" value="Genomic_DNA"/>
</dbReference>
<evidence type="ECO:0000256" key="6">
    <source>
        <dbReference type="ARBA" id="ARBA00022692"/>
    </source>
</evidence>
<keyword evidence="8" id="KW-1133">Transmembrane helix</keyword>
<keyword evidence="9 13" id="KW-0443">Lipid metabolism</keyword>
<evidence type="ECO:0000256" key="4">
    <source>
        <dbReference type="ARBA" id="ARBA00013122"/>
    </source>
</evidence>
<comment type="catalytic activity">
    <reaction evidence="13">
        <text>a very-long-chain (3R)-3-hydroxyacyl-CoA = a very-long-chain (2E)-enoyl-CoA + H2O</text>
        <dbReference type="Rhea" id="RHEA:45812"/>
        <dbReference type="ChEBI" id="CHEBI:15377"/>
        <dbReference type="ChEBI" id="CHEBI:83728"/>
        <dbReference type="ChEBI" id="CHEBI:85440"/>
        <dbReference type="EC" id="4.2.1.134"/>
    </reaction>
</comment>
<name>A0ABS8US87_DATST</name>
<evidence type="ECO:0000256" key="9">
    <source>
        <dbReference type="ARBA" id="ARBA00023098"/>
    </source>
</evidence>
<dbReference type="Proteomes" id="UP000823775">
    <property type="component" value="Unassembled WGS sequence"/>
</dbReference>
<comment type="similarity">
    <text evidence="3 13">Belongs to the very long-chain fatty acids dehydratase HACD family.</text>
</comment>
<reference evidence="14 15" key="1">
    <citation type="journal article" date="2021" name="BMC Genomics">
        <title>Datura genome reveals duplications of psychoactive alkaloid biosynthetic genes and high mutation rate following tissue culture.</title>
        <authorList>
            <person name="Rajewski A."/>
            <person name="Carter-House D."/>
            <person name="Stajich J."/>
            <person name="Litt A."/>
        </authorList>
    </citation>
    <scope>NUCLEOTIDE SEQUENCE [LARGE SCALE GENOMIC DNA]</scope>
    <source>
        <strain evidence="14">AR-01</strain>
    </source>
</reference>
<dbReference type="Pfam" id="PF04387">
    <property type="entry name" value="PTPLA"/>
    <property type="match status" value="1"/>
</dbReference>
<comment type="function">
    <text evidence="13">Catalyzes the third of the four reactions of the long-chain fatty acids elongation cycle. This endoplasmic reticulum-bound enzymatic process, allows the addition of two carbons to the chain of long- and very long-chain fatty acids/VLCFAs per cycle. This enzyme catalyzes the dehydration of the 3-hydroxyacyl-CoA intermediate into trans-2,3-enoyl-CoA, within each cycle of fatty acid elongation. Thereby, it participates to the production of VLCFAs of different chain lengths that are involved in multiple biological processes as precursors of membrane lipids and lipid mediators.</text>
</comment>
<evidence type="ECO:0000256" key="5">
    <source>
        <dbReference type="ARBA" id="ARBA00022516"/>
    </source>
</evidence>
<protein>
    <recommendedName>
        <fullName evidence="4 13">Very-long-chain (3R)-3-hydroxyacyl-CoA dehydratase</fullName>
        <ecNumber evidence="4 13">4.2.1.134</ecNumber>
    </recommendedName>
</protein>
<keyword evidence="6" id="KW-0812">Transmembrane</keyword>
<evidence type="ECO:0000256" key="1">
    <source>
        <dbReference type="ARBA" id="ARBA00004141"/>
    </source>
</evidence>
<proteinExistence type="inferred from homology"/>
<gene>
    <name evidence="14" type="ORF">HAX54_019737</name>
</gene>
<keyword evidence="15" id="KW-1185">Reference proteome</keyword>
<keyword evidence="7 13" id="KW-0276">Fatty acid metabolism</keyword>
<evidence type="ECO:0000313" key="15">
    <source>
        <dbReference type="Proteomes" id="UP000823775"/>
    </source>
</evidence>
<evidence type="ECO:0000313" key="14">
    <source>
        <dbReference type="EMBL" id="MCD9560914.1"/>
    </source>
</evidence>
<evidence type="ECO:0000256" key="7">
    <source>
        <dbReference type="ARBA" id="ARBA00022832"/>
    </source>
</evidence>
<keyword evidence="13" id="KW-0256">Endoplasmic reticulum</keyword>
<evidence type="ECO:0000256" key="12">
    <source>
        <dbReference type="ARBA" id="ARBA00023239"/>
    </source>
</evidence>
<keyword evidence="10 13" id="KW-0472">Membrane</keyword>
<dbReference type="PANTHER" id="PTHR11035:SF35">
    <property type="entry name" value="VERY-LONG-CHAIN (3R)-3-HYDROXYACYL-COA DEHYDRATASE"/>
    <property type="match status" value="1"/>
</dbReference>
<dbReference type="PANTHER" id="PTHR11035">
    <property type="entry name" value="VERY-LONG-CHAIN (3R)-3-HYDROXYACYL-COA DEHYDRATASE"/>
    <property type="match status" value="1"/>
</dbReference>
<sequence>MGGRGLDCILPLQLRNGPGLPSVFITFSAWSLSEVIRYSHYALSCIGGPPYFITYLRYTAFILLYPIGVWPGESTSAFIKREPLCRDSLLSAIIALLSSASVIPTSMAQTLSALVQATPIKAG</sequence>
<evidence type="ECO:0000256" key="10">
    <source>
        <dbReference type="ARBA" id="ARBA00023136"/>
    </source>
</evidence>
<dbReference type="InterPro" id="IPR007482">
    <property type="entry name" value="Tyr_Pase-like_PTPLA"/>
</dbReference>
<accession>A0ABS8US87</accession>